<evidence type="ECO:0000256" key="8">
    <source>
        <dbReference type="RuleBase" id="RU003755"/>
    </source>
</evidence>
<evidence type="ECO:0000256" key="5">
    <source>
        <dbReference type="ARBA" id="ARBA00022856"/>
    </source>
</evidence>
<dbReference type="InterPro" id="IPR036259">
    <property type="entry name" value="MFS_trans_sf"/>
</dbReference>
<dbReference type="Pfam" id="PF00854">
    <property type="entry name" value="PTR2"/>
    <property type="match status" value="1"/>
</dbReference>
<dbReference type="PROSITE" id="PS01023">
    <property type="entry name" value="PTR2_2"/>
    <property type="match status" value="1"/>
</dbReference>
<dbReference type="GO" id="GO:1904680">
    <property type="term" value="F:peptide transmembrane transporter activity"/>
    <property type="evidence" value="ECO:0007669"/>
    <property type="project" value="InterPro"/>
</dbReference>
<organism evidence="10 11">
    <name type="scientific">Rheinheimera mesophila</name>
    <dbReference type="NCBI Taxonomy" id="1547515"/>
    <lineage>
        <taxon>Bacteria</taxon>
        <taxon>Pseudomonadati</taxon>
        <taxon>Pseudomonadota</taxon>
        <taxon>Gammaproteobacteria</taxon>
        <taxon>Chromatiales</taxon>
        <taxon>Chromatiaceae</taxon>
        <taxon>Rheinheimera</taxon>
    </lineage>
</organism>
<keyword evidence="6 9" id="KW-1133">Transmembrane helix</keyword>
<dbReference type="InterPro" id="IPR000109">
    <property type="entry name" value="POT_fam"/>
</dbReference>
<keyword evidence="4 8" id="KW-0812">Transmembrane</keyword>
<comment type="subcellular location">
    <subcellularLocation>
        <location evidence="1">Cell membrane</location>
        <topology evidence="1">Multi-pass membrane protein</topology>
    </subcellularLocation>
    <subcellularLocation>
        <location evidence="8">Membrane</location>
        <topology evidence="8">Multi-pass membrane protein</topology>
    </subcellularLocation>
</comment>
<feature type="transmembrane region" description="Helical" evidence="9">
    <location>
        <begin position="187"/>
        <end position="204"/>
    </location>
</feature>
<comment type="similarity">
    <text evidence="8">Belongs to the major facilitator superfamily. Proton-dependent oligopeptide transporter (POT/PTR) (TC 2.A.17) family.</text>
</comment>
<keyword evidence="11" id="KW-1185">Reference proteome</keyword>
<dbReference type="InterPro" id="IPR018456">
    <property type="entry name" value="PTR2_symporter_CS"/>
</dbReference>
<dbReference type="SUPFAM" id="SSF103473">
    <property type="entry name" value="MFS general substrate transporter"/>
    <property type="match status" value="2"/>
</dbReference>
<feature type="transmembrane region" description="Helical" evidence="9">
    <location>
        <begin position="271"/>
        <end position="290"/>
    </location>
</feature>
<feature type="transmembrane region" description="Helical" evidence="9">
    <location>
        <begin position="453"/>
        <end position="472"/>
    </location>
</feature>
<feature type="transmembrane region" description="Helical" evidence="9">
    <location>
        <begin position="55"/>
        <end position="76"/>
    </location>
</feature>
<name>A0A3P3QEK6_9GAMM</name>
<accession>A0A3P3QEK6</accession>
<feature type="transmembrane region" description="Helical" evidence="9">
    <location>
        <begin position="387"/>
        <end position="408"/>
    </location>
</feature>
<keyword evidence="5" id="KW-0653">Protein transport</keyword>
<gene>
    <name evidence="10" type="ORF">EIK76_13765</name>
</gene>
<dbReference type="Gene3D" id="1.20.1250.20">
    <property type="entry name" value="MFS general substrate transporter like domains"/>
    <property type="match status" value="1"/>
</dbReference>
<evidence type="ECO:0000256" key="4">
    <source>
        <dbReference type="ARBA" id="ARBA00022692"/>
    </source>
</evidence>
<keyword evidence="7 9" id="KW-0472">Membrane</keyword>
<dbReference type="RefSeq" id="WP_046518469.1">
    <property type="nucleotide sequence ID" value="NZ_LAVS01000002.1"/>
</dbReference>
<evidence type="ECO:0000256" key="2">
    <source>
        <dbReference type="ARBA" id="ARBA00022448"/>
    </source>
</evidence>
<evidence type="ECO:0000313" key="11">
    <source>
        <dbReference type="Proteomes" id="UP000276260"/>
    </source>
</evidence>
<evidence type="ECO:0000256" key="1">
    <source>
        <dbReference type="ARBA" id="ARBA00004651"/>
    </source>
</evidence>
<evidence type="ECO:0000313" key="10">
    <source>
        <dbReference type="EMBL" id="RRJ19515.1"/>
    </source>
</evidence>
<dbReference type="PANTHER" id="PTHR23517">
    <property type="entry name" value="RESISTANCE PROTEIN MDTM, PUTATIVE-RELATED-RELATED"/>
    <property type="match status" value="1"/>
</dbReference>
<feature type="transmembrane region" description="Helical" evidence="9">
    <location>
        <begin position="156"/>
        <end position="181"/>
    </location>
</feature>
<keyword evidence="5" id="KW-0571">Peptide transport</keyword>
<feature type="transmembrane region" description="Helical" evidence="9">
    <location>
        <begin position="492"/>
        <end position="515"/>
    </location>
</feature>
<dbReference type="PANTHER" id="PTHR23517:SF15">
    <property type="entry name" value="PROTON-DEPENDENT OLIGOPEPTIDE FAMILY TRANSPORT PROTEIN"/>
    <property type="match status" value="1"/>
</dbReference>
<feature type="transmembrane region" description="Helical" evidence="9">
    <location>
        <begin position="233"/>
        <end position="251"/>
    </location>
</feature>
<dbReference type="GO" id="GO:0005886">
    <property type="term" value="C:plasma membrane"/>
    <property type="evidence" value="ECO:0007669"/>
    <property type="project" value="UniProtKB-SubCell"/>
</dbReference>
<dbReference type="AlphaFoldDB" id="A0A3P3QEK6"/>
<dbReference type="OrthoDB" id="5351355at2"/>
<comment type="caution">
    <text evidence="10">The sequence shown here is derived from an EMBL/GenBank/DDBJ whole genome shotgun (WGS) entry which is preliminary data.</text>
</comment>
<keyword evidence="3" id="KW-1003">Cell membrane</keyword>
<dbReference type="GO" id="GO:0006857">
    <property type="term" value="P:oligopeptide transport"/>
    <property type="evidence" value="ECO:0007669"/>
    <property type="project" value="InterPro"/>
</dbReference>
<feature type="transmembrane region" description="Helical" evidence="9">
    <location>
        <begin position="116"/>
        <end position="135"/>
    </location>
</feature>
<feature type="transmembrane region" description="Helical" evidence="9">
    <location>
        <begin position="85"/>
        <end position="104"/>
    </location>
</feature>
<proteinExistence type="inferred from homology"/>
<evidence type="ECO:0000256" key="9">
    <source>
        <dbReference type="SAM" id="Phobius"/>
    </source>
</evidence>
<protein>
    <submittedName>
        <fullName evidence="10">MFS transporter</fullName>
    </submittedName>
</protein>
<feature type="transmembrane region" description="Helical" evidence="9">
    <location>
        <begin position="353"/>
        <end position="375"/>
    </location>
</feature>
<dbReference type="PROSITE" id="PS01022">
    <property type="entry name" value="PTR2_1"/>
    <property type="match status" value="1"/>
</dbReference>
<reference evidence="10 11" key="1">
    <citation type="submission" date="2018-11" db="EMBL/GenBank/DDBJ databases">
        <title>Draft genome analysis of Rheinheimera mesophila isolated from an industrial waste site.</title>
        <authorList>
            <person name="Yu Q."/>
            <person name="Qi Y."/>
            <person name="Zhang H."/>
            <person name="Lu Y."/>
            <person name="Pu J."/>
        </authorList>
    </citation>
    <scope>NUCLEOTIDE SEQUENCE [LARGE SCALE GENOMIC DNA]</scope>
    <source>
        <strain evidence="10 11">IITR13</strain>
    </source>
</reference>
<dbReference type="EMBL" id="RRCF01000004">
    <property type="protein sequence ID" value="RRJ19515.1"/>
    <property type="molecule type" value="Genomic_DNA"/>
</dbReference>
<dbReference type="NCBIfam" id="TIGR00924">
    <property type="entry name" value="yjdL_sub1_fam"/>
    <property type="match status" value="1"/>
</dbReference>
<feature type="transmembrane region" description="Helical" evidence="9">
    <location>
        <begin position="420"/>
        <end position="441"/>
    </location>
</feature>
<sequence>MTTTLPVQRQLLGHPIGLYVCFFTEMWERFAFYGLKALLFLYLTKHHLFSDDDGYILLGTYAGLAYALPVVGGLLADKYLGMRKAVTFGGALMALGMLGMAYRGHAATPQMGFDQVAVQIMYLSLALVAVGVGFLKPNISTIVGRLYEENDPRRDSAFTIFYMGINMGAFISSLFVGWVGIEYGWEYGFGSAGIGLILGWLVFVTQTKHLQGQAEPGRPELLEEKRFGIRREILIYLGALLGVVVVQQILQTRFDFGALAALLGLAEGTEITATEVVAILMTIALLIWWFKFIFVECSQVERANMIVLMVLIGISAVFWGLYEQTYGTWLAFSDRVMNSYTFNLLVSDFTPNASQLTSVGALFIFALAIPFAWLWPVLDKKGWNPSAPAKFGFGLLFAGLAHFVLQYAALNPEANGLAGFWWFILAYLVLEIGEMVLSPIGLSAVTTLSVGRVVSLMMGVWFLASAFGEMLAGRFGTLASMPAGTDTGTALAIYADVFAILGWVGVGCAIFMFALTPVLNKQIRQAQNHG</sequence>
<evidence type="ECO:0000256" key="7">
    <source>
        <dbReference type="ARBA" id="ARBA00023136"/>
    </source>
</evidence>
<keyword evidence="2 8" id="KW-0813">Transport</keyword>
<dbReference type="CDD" id="cd17346">
    <property type="entry name" value="MFS_DtpA_like"/>
    <property type="match status" value="1"/>
</dbReference>
<dbReference type="InterPro" id="IPR050171">
    <property type="entry name" value="MFS_Transporters"/>
</dbReference>
<feature type="transmembrane region" description="Helical" evidence="9">
    <location>
        <begin position="302"/>
        <end position="322"/>
    </location>
</feature>
<evidence type="ECO:0000256" key="3">
    <source>
        <dbReference type="ARBA" id="ARBA00022475"/>
    </source>
</evidence>
<dbReference type="InterPro" id="IPR005279">
    <property type="entry name" value="Dipep/tripep_permease"/>
</dbReference>
<dbReference type="Proteomes" id="UP000276260">
    <property type="component" value="Unassembled WGS sequence"/>
</dbReference>
<evidence type="ECO:0000256" key="6">
    <source>
        <dbReference type="ARBA" id="ARBA00022989"/>
    </source>
</evidence>